<dbReference type="SUPFAM" id="SSF52540">
    <property type="entry name" value="P-loop containing nucleoside triphosphate hydrolases"/>
    <property type="match status" value="1"/>
</dbReference>
<dbReference type="InterPro" id="IPR051120">
    <property type="entry name" value="ABC_AA/LPS_Transport"/>
</dbReference>
<dbReference type="Pfam" id="PF00005">
    <property type="entry name" value="ABC_tran"/>
    <property type="match status" value="1"/>
</dbReference>
<evidence type="ECO:0000259" key="4">
    <source>
        <dbReference type="PROSITE" id="PS50893"/>
    </source>
</evidence>
<evidence type="ECO:0000256" key="1">
    <source>
        <dbReference type="ARBA" id="ARBA00022448"/>
    </source>
</evidence>
<accession>A0AAW6T5I8</accession>
<comment type="caution">
    <text evidence="5">The sequence shown here is derived from an EMBL/GenBank/DDBJ whole genome shotgun (WGS) entry which is preliminary data.</text>
</comment>
<dbReference type="AlphaFoldDB" id="A0AAW6T5I8"/>
<dbReference type="GO" id="GO:0016887">
    <property type="term" value="F:ATP hydrolysis activity"/>
    <property type="evidence" value="ECO:0007669"/>
    <property type="project" value="InterPro"/>
</dbReference>
<proteinExistence type="predicted"/>
<dbReference type="InterPro" id="IPR027417">
    <property type="entry name" value="P-loop_NTPase"/>
</dbReference>
<keyword evidence="6" id="KW-1185">Reference proteome</keyword>
<dbReference type="InterPro" id="IPR032823">
    <property type="entry name" value="BCA_ABC_TP_C"/>
</dbReference>
<name>A0AAW6T5I8_9MICO</name>
<protein>
    <submittedName>
        <fullName evidence="5">ABC transporter ATP-binding protein</fullName>
    </submittedName>
</protein>
<dbReference type="GO" id="GO:0005524">
    <property type="term" value="F:ATP binding"/>
    <property type="evidence" value="ECO:0007669"/>
    <property type="project" value="UniProtKB-KW"/>
</dbReference>
<dbReference type="SMART" id="SM00382">
    <property type="entry name" value="AAA"/>
    <property type="match status" value="1"/>
</dbReference>
<keyword evidence="2" id="KW-0547">Nucleotide-binding</keyword>
<dbReference type="Gene3D" id="3.40.50.300">
    <property type="entry name" value="P-loop containing nucleotide triphosphate hydrolases"/>
    <property type="match status" value="1"/>
</dbReference>
<dbReference type="Proteomes" id="UP001321506">
    <property type="component" value="Unassembled WGS sequence"/>
</dbReference>
<dbReference type="PANTHER" id="PTHR45772">
    <property type="entry name" value="CONSERVED COMPONENT OF ABC TRANSPORTER FOR NATURAL AMINO ACIDS-RELATED"/>
    <property type="match status" value="1"/>
</dbReference>
<evidence type="ECO:0000313" key="6">
    <source>
        <dbReference type="Proteomes" id="UP001321506"/>
    </source>
</evidence>
<keyword evidence="1" id="KW-0813">Transport</keyword>
<dbReference type="InterPro" id="IPR003439">
    <property type="entry name" value="ABC_transporter-like_ATP-bd"/>
</dbReference>
<feature type="domain" description="ABC transporter" evidence="4">
    <location>
        <begin position="6"/>
        <end position="239"/>
    </location>
</feature>
<dbReference type="CDD" id="cd03219">
    <property type="entry name" value="ABC_Mj1267_LivG_branched"/>
    <property type="match status" value="1"/>
</dbReference>
<dbReference type="EMBL" id="JASATX010000003">
    <property type="protein sequence ID" value="MDI2099096.1"/>
    <property type="molecule type" value="Genomic_DNA"/>
</dbReference>
<evidence type="ECO:0000256" key="2">
    <source>
        <dbReference type="ARBA" id="ARBA00022741"/>
    </source>
</evidence>
<dbReference type="GO" id="GO:0005886">
    <property type="term" value="C:plasma membrane"/>
    <property type="evidence" value="ECO:0007669"/>
    <property type="project" value="TreeGrafter"/>
</dbReference>
<evidence type="ECO:0000256" key="3">
    <source>
        <dbReference type="ARBA" id="ARBA00022840"/>
    </source>
</evidence>
<dbReference type="Pfam" id="PF12399">
    <property type="entry name" value="BCA_ABC_TP_C"/>
    <property type="match status" value="1"/>
</dbReference>
<evidence type="ECO:0000313" key="5">
    <source>
        <dbReference type="EMBL" id="MDI2099096.1"/>
    </source>
</evidence>
<reference evidence="5 6" key="1">
    <citation type="submission" date="2023-04" db="EMBL/GenBank/DDBJ databases">
        <title>Klugiella caeni sp. nov. isolated from the sludge of biochemical tank.</title>
        <authorList>
            <person name="Geng K."/>
        </authorList>
    </citation>
    <scope>NUCLEOTIDE SEQUENCE [LARGE SCALE GENOMIC DNA]</scope>
    <source>
        <strain evidence="5 6">YN-L-19</strain>
    </source>
</reference>
<sequence length="244" mass="26167">MSEQRLEANGICVEFDGVRALHEATVEVRRGEIMGLIGPNGAGKTTLVNAISGYQNFSRGRVTIDGVDASSWTAPARARGGVVRTFQAVRVFRELTVRENIELGAIGVGSSSASGTALADELMEMLDLHSQADVAAGNLSYGYQRRLGIARSLAAKPQYLLLDEPAAGLSEEESVVMSHVLRDIRDEFGCGMLLIEHDMPLVMGICDRITVLNFGEILATGTPAEIRNNRSVVEAYLGSEVTNA</sequence>
<keyword evidence="3 5" id="KW-0067">ATP-binding</keyword>
<dbReference type="PROSITE" id="PS50893">
    <property type="entry name" value="ABC_TRANSPORTER_2"/>
    <property type="match status" value="1"/>
</dbReference>
<dbReference type="InterPro" id="IPR003593">
    <property type="entry name" value="AAA+_ATPase"/>
</dbReference>
<organism evidence="5 6">
    <name type="scientific">Ruicaihuangia caeni</name>
    <dbReference type="NCBI Taxonomy" id="3042517"/>
    <lineage>
        <taxon>Bacteria</taxon>
        <taxon>Bacillati</taxon>
        <taxon>Actinomycetota</taxon>
        <taxon>Actinomycetes</taxon>
        <taxon>Micrococcales</taxon>
        <taxon>Microbacteriaceae</taxon>
        <taxon>Ruicaihuangia</taxon>
    </lineage>
</organism>
<dbReference type="RefSeq" id="WP_281488879.1">
    <property type="nucleotide sequence ID" value="NZ_JASATX010000003.1"/>
</dbReference>
<gene>
    <name evidence="5" type="ORF">QF206_08995</name>
</gene>